<keyword evidence="1" id="KW-0472">Membrane</keyword>
<dbReference type="Proteomes" id="UP000663981">
    <property type="component" value="Unassembled WGS sequence"/>
</dbReference>
<name>A0ABS3N1X5_9BACI</name>
<reference evidence="2 3" key="1">
    <citation type="submission" date="2021-03" db="EMBL/GenBank/DDBJ databases">
        <title>Whole genome sequence of Metabacillus bambusae BG109.</title>
        <authorList>
            <person name="Jeong J.W."/>
        </authorList>
    </citation>
    <scope>NUCLEOTIDE SEQUENCE [LARGE SCALE GENOMIC DNA]</scope>
    <source>
        <strain evidence="2 3">BG109</strain>
    </source>
</reference>
<feature type="transmembrane region" description="Helical" evidence="1">
    <location>
        <begin position="28"/>
        <end position="47"/>
    </location>
</feature>
<feature type="transmembrane region" description="Helical" evidence="1">
    <location>
        <begin position="226"/>
        <end position="246"/>
    </location>
</feature>
<feature type="transmembrane region" description="Helical" evidence="1">
    <location>
        <begin position="158"/>
        <end position="189"/>
    </location>
</feature>
<accession>A0ABS3N1X5</accession>
<dbReference type="InterPro" id="IPR009574">
    <property type="entry name" value="DUF1189"/>
</dbReference>
<comment type="caution">
    <text evidence="2">The sequence shown here is derived from an EMBL/GenBank/DDBJ whole genome shotgun (WGS) entry which is preliminary data.</text>
</comment>
<organism evidence="2 3">
    <name type="scientific">Metabacillus bambusae</name>
    <dbReference type="NCBI Taxonomy" id="2795218"/>
    <lineage>
        <taxon>Bacteria</taxon>
        <taxon>Bacillati</taxon>
        <taxon>Bacillota</taxon>
        <taxon>Bacilli</taxon>
        <taxon>Bacillales</taxon>
        <taxon>Bacillaceae</taxon>
        <taxon>Metabacillus</taxon>
    </lineage>
</organism>
<dbReference type="Pfam" id="PF06691">
    <property type="entry name" value="DUF1189"/>
    <property type="match status" value="1"/>
</dbReference>
<dbReference type="EMBL" id="JAGDEL010000007">
    <property type="protein sequence ID" value="MBO1512302.1"/>
    <property type="molecule type" value="Genomic_DNA"/>
</dbReference>
<dbReference type="RefSeq" id="WP_207978222.1">
    <property type="nucleotide sequence ID" value="NZ_JAGDEL010000007.1"/>
</dbReference>
<keyword evidence="1" id="KW-0812">Transmembrane</keyword>
<keyword evidence="1" id="KW-1133">Transmembrane helix</keyword>
<proteinExistence type="predicted"/>
<gene>
    <name evidence="2" type="ORF">I7822_11550</name>
</gene>
<evidence type="ECO:0000256" key="1">
    <source>
        <dbReference type="SAM" id="Phobius"/>
    </source>
</evidence>
<sequence>MNVFKQLYTSIYSPKIISTFRFQGIGKTILFVFILSMISTIPTAFHFTSGLTEGLTGFDQTLRDDLPSFTIEDGQLSADSDKAIEIKKENFIIILDDTGAFGVDEIENKQNAIGILQDRFVFAANGQAQSYEYSLLNMTISKQDLIDISKQFNQLLPIFISILVVLVYLFSSFVKFIEVTILAVFGLAFKNSLQRRLNFKQIWVISAYSTTLATIFFVIMDSLQVTVPNGFLLNWFVHLIVLYLVIKEVPPSKKPLKTA</sequence>
<protein>
    <submittedName>
        <fullName evidence="2">DUF1189 domain-containing protein</fullName>
    </submittedName>
</protein>
<feature type="transmembrane region" description="Helical" evidence="1">
    <location>
        <begin position="201"/>
        <end position="220"/>
    </location>
</feature>
<evidence type="ECO:0000313" key="3">
    <source>
        <dbReference type="Proteomes" id="UP000663981"/>
    </source>
</evidence>
<keyword evidence="3" id="KW-1185">Reference proteome</keyword>
<evidence type="ECO:0000313" key="2">
    <source>
        <dbReference type="EMBL" id="MBO1512302.1"/>
    </source>
</evidence>